<dbReference type="AlphaFoldDB" id="A0A7W7ELB8"/>
<dbReference type="EMBL" id="JACIIG010000008">
    <property type="protein sequence ID" value="MBB4569339.1"/>
    <property type="molecule type" value="Genomic_DNA"/>
</dbReference>
<feature type="transmembrane region" description="Helical" evidence="1">
    <location>
        <begin position="47"/>
        <end position="65"/>
    </location>
</feature>
<comment type="caution">
    <text evidence="2">The sequence shown here is derived from an EMBL/GenBank/DDBJ whole genome shotgun (WGS) entry which is preliminary data.</text>
</comment>
<dbReference type="Proteomes" id="UP000543836">
    <property type="component" value="Unassembled WGS sequence"/>
</dbReference>
<proteinExistence type="predicted"/>
<evidence type="ECO:0000313" key="3">
    <source>
        <dbReference type="Proteomes" id="UP000543836"/>
    </source>
</evidence>
<protein>
    <submittedName>
        <fullName evidence="2">Uncharacterized protein</fullName>
    </submittedName>
</protein>
<feature type="transmembrane region" description="Helical" evidence="1">
    <location>
        <begin position="20"/>
        <end position="40"/>
    </location>
</feature>
<reference evidence="2 3" key="1">
    <citation type="submission" date="2020-08" db="EMBL/GenBank/DDBJ databases">
        <title>Genomic Encyclopedia of Type Strains, Phase IV (KMG-V): Genome sequencing to study the core and pangenomes of soil and plant-associated prokaryotes.</title>
        <authorList>
            <person name="Whitman W."/>
        </authorList>
    </citation>
    <scope>NUCLEOTIDE SEQUENCE [LARGE SCALE GENOMIC DNA]</scope>
    <source>
        <strain evidence="2 3">SEMIA 492</strain>
    </source>
</reference>
<gene>
    <name evidence="2" type="ORF">GGE60_003463</name>
</gene>
<keyword evidence="1" id="KW-1133">Transmembrane helix</keyword>
<accession>A0A7W7ELB8</accession>
<sequence>MRQQVSATAYFGYGQFDEAAGLAAWSCFIVVVFFDVDIALQSLAFPASLLAPLLVPLVVLPLLVLEPLVLLVPVSPEPEDVDAPEPLPELDPLPLLPDCWANADVARPMERTDTAMIFKNMIFSFDVLCLPTSNKYRPGMFQSFQSPILEATYPSPVEA</sequence>
<evidence type="ECO:0000313" key="2">
    <source>
        <dbReference type="EMBL" id="MBB4569339.1"/>
    </source>
</evidence>
<keyword evidence="1" id="KW-0472">Membrane</keyword>
<keyword evidence="3" id="KW-1185">Reference proteome</keyword>
<organism evidence="2 3">
    <name type="scientific">Rhizobium leucaenae</name>
    <dbReference type="NCBI Taxonomy" id="29450"/>
    <lineage>
        <taxon>Bacteria</taxon>
        <taxon>Pseudomonadati</taxon>
        <taxon>Pseudomonadota</taxon>
        <taxon>Alphaproteobacteria</taxon>
        <taxon>Hyphomicrobiales</taxon>
        <taxon>Rhizobiaceae</taxon>
        <taxon>Rhizobium/Agrobacterium group</taxon>
        <taxon>Rhizobium</taxon>
    </lineage>
</organism>
<evidence type="ECO:0000256" key="1">
    <source>
        <dbReference type="SAM" id="Phobius"/>
    </source>
</evidence>
<name>A0A7W7ELB8_9HYPH</name>
<keyword evidence="1" id="KW-0812">Transmembrane</keyword>
<dbReference type="RefSeq" id="WP_154668609.1">
    <property type="nucleotide sequence ID" value="NZ_JACIIG010000008.1"/>
</dbReference>